<accession>A0ABR1SIW9</accession>
<dbReference type="EMBL" id="JAQQWK010000009">
    <property type="protein sequence ID" value="KAK8034276.1"/>
    <property type="molecule type" value="Genomic_DNA"/>
</dbReference>
<protein>
    <submittedName>
        <fullName evidence="1">Uncharacterized protein</fullName>
    </submittedName>
</protein>
<gene>
    <name evidence="1" type="ORF">PG993_009271</name>
</gene>
<organism evidence="1 2">
    <name type="scientific">Apiospora rasikravindrae</name>
    <dbReference type="NCBI Taxonomy" id="990691"/>
    <lineage>
        <taxon>Eukaryota</taxon>
        <taxon>Fungi</taxon>
        <taxon>Dikarya</taxon>
        <taxon>Ascomycota</taxon>
        <taxon>Pezizomycotina</taxon>
        <taxon>Sordariomycetes</taxon>
        <taxon>Xylariomycetidae</taxon>
        <taxon>Amphisphaeriales</taxon>
        <taxon>Apiosporaceae</taxon>
        <taxon>Apiospora</taxon>
    </lineage>
</organism>
<evidence type="ECO:0000313" key="2">
    <source>
        <dbReference type="Proteomes" id="UP001444661"/>
    </source>
</evidence>
<proteinExistence type="predicted"/>
<keyword evidence="2" id="KW-1185">Reference proteome</keyword>
<evidence type="ECO:0000313" key="1">
    <source>
        <dbReference type="EMBL" id="KAK8034276.1"/>
    </source>
</evidence>
<name>A0ABR1SIW9_9PEZI</name>
<dbReference type="Proteomes" id="UP001444661">
    <property type="component" value="Unassembled WGS sequence"/>
</dbReference>
<reference evidence="1 2" key="1">
    <citation type="submission" date="2023-01" db="EMBL/GenBank/DDBJ databases">
        <title>Analysis of 21 Apiospora genomes using comparative genomics revels a genus with tremendous synthesis potential of carbohydrate active enzymes and secondary metabolites.</title>
        <authorList>
            <person name="Sorensen T."/>
        </authorList>
    </citation>
    <scope>NUCLEOTIDE SEQUENCE [LARGE SCALE GENOMIC DNA]</scope>
    <source>
        <strain evidence="1 2">CBS 33761</strain>
    </source>
</reference>
<comment type="caution">
    <text evidence="1">The sequence shown here is derived from an EMBL/GenBank/DDBJ whole genome shotgun (WGS) entry which is preliminary data.</text>
</comment>
<sequence>MSNSGSRPARKLTVVRDLEKEVTAVAPGELKEESWAKGFWLIPVLAGRPFRVSARHVPQLTLSSDHQTRATRHIADIVFTRL</sequence>